<feature type="region of interest" description="Disordered" evidence="1">
    <location>
        <begin position="1"/>
        <end position="37"/>
    </location>
</feature>
<reference evidence="2" key="2">
    <citation type="submission" date="2021-01" db="UniProtKB">
        <authorList>
            <consortium name="EnsemblPlants"/>
        </authorList>
    </citation>
    <scope>IDENTIFICATION</scope>
</reference>
<evidence type="ECO:0000313" key="3">
    <source>
        <dbReference type="Proteomes" id="UP000594261"/>
    </source>
</evidence>
<proteinExistence type="predicted"/>
<dbReference type="InParanoid" id="A0A7N2LH94"/>
<gene>
    <name evidence="2" type="primary">LOC115986899</name>
</gene>
<reference evidence="2 3" key="1">
    <citation type="journal article" date="2016" name="G3 (Bethesda)">
        <title>First Draft Assembly and Annotation of the Genome of a California Endemic Oak Quercus lobata Nee (Fagaceae).</title>
        <authorList>
            <person name="Sork V.L."/>
            <person name="Fitz-Gibbon S.T."/>
            <person name="Puiu D."/>
            <person name="Crepeau M."/>
            <person name="Gugger P.F."/>
            <person name="Sherman R."/>
            <person name="Stevens K."/>
            <person name="Langley C.H."/>
            <person name="Pellegrini M."/>
            <person name="Salzberg S.L."/>
        </authorList>
    </citation>
    <scope>NUCLEOTIDE SEQUENCE [LARGE SCALE GENOMIC DNA]</scope>
    <source>
        <strain evidence="2 3">cv. SW786</strain>
    </source>
</reference>
<dbReference type="Gramene" id="QL04p052597:mrna">
    <property type="protein sequence ID" value="QL04p052597:mrna:CDS:1"/>
    <property type="gene ID" value="QL04p052597"/>
</dbReference>
<dbReference type="EnsemblPlants" id="QL04p052597:mrna">
    <property type="protein sequence ID" value="QL04p052597:mrna:CDS:1"/>
    <property type="gene ID" value="QL04p052597"/>
</dbReference>
<evidence type="ECO:0008006" key="4">
    <source>
        <dbReference type="Google" id="ProtNLM"/>
    </source>
</evidence>
<name>A0A7N2LH94_QUELO</name>
<organism evidence="2 3">
    <name type="scientific">Quercus lobata</name>
    <name type="common">Valley oak</name>
    <dbReference type="NCBI Taxonomy" id="97700"/>
    <lineage>
        <taxon>Eukaryota</taxon>
        <taxon>Viridiplantae</taxon>
        <taxon>Streptophyta</taxon>
        <taxon>Embryophyta</taxon>
        <taxon>Tracheophyta</taxon>
        <taxon>Spermatophyta</taxon>
        <taxon>Magnoliopsida</taxon>
        <taxon>eudicotyledons</taxon>
        <taxon>Gunneridae</taxon>
        <taxon>Pentapetalae</taxon>
        <taxon>rosids</taxon>
        <taxon>fabids</taxon>
        <taxon>Fagales</taxon>
        <taxon>Fagaceae</taxon>
        <taxon>Quercus</taxon>
    </lineage>
</organism>
<dbReference type="PANTHER" id="PTHR47590:SF7">
    <property type="entry name" value="OS06G0711700 PROTEIN"/>
    <property type="match status" value="1"/>
</dbReference>
<keyword evidence="3" id="KW-1185">Reference proteome</keyword>
<dbReference type="EMBL" id="LRBV02000004">
    <property type="status" value="NOT_ANNOTATED_CDS"/>
    <property type="molecule type" value="Genomic_DNA"/>
</dbReference>
<dbReference type="Proteomes" id="UP000594261">
    <property type="component" value="Chromosome 4"/>
</dbReference>
<dbReference type="KEGG" id="qlo:115986899"/>
<dbReference type="InterPro" id="IPR015915">
    <property type="entry name" value="Kelch-typ_b-propeller"/>
</dbReference>
<dbReference type="GeneID" id="115986899"/>
<dbReference type="FunCoup" id="A0A7N2LH94">
    <property type="interactions" value="63"/>
</dbReference>
<dbReference type="PANTHER" id="PTHR47590">
    <property type="entry name" value="F-BOX/KELCH-REPEAT PROTEIN SKIP25"/>
    <property type="match status" value="1"/>
</dbReference>
<sequence length="398" mass="44160">MPNRNSSLHSFAAMESNSKHTNHKTSEESSDNIPSNTLLPGLPNHLAELCLSSVHPSLLSKVSHSWRRLIYSPSFPPFFSLYALLSPSPSHQTVINHMYDSNTNSIKFLSLDPISSTWQPLPSPPPDPPLHILHRHPSFLSRKLPIQMVTVSGHLVLIAATTHQFMPSLSRPLVFNPIHNNWFYGPPFSIPRRWCATGSVAGSVYVASGVGSNYSGDVARSTERWGLKNSLDWKWEKKAGLKDGRFSRESVEAVGYKGKLCMVNVKGNAVKEGAIYDVESDLWEDMPEGMLAGWNGPVATMDEMIMYVVDEAKGALSKYDAKKDCWEKLIELVQLKGAEQMDAGRGRVCVVCAKGERVVVVDVVVRPVRLWVVEPPPDLQVVAVHILQRMSQTVSELS</sequence>
<dbReference type="SUPFAM" id="SSF117281">
    <property type="entry name" value="Kelch motif"/>
    <property type="match status" value="1"/>
</dbReference>
<protein>
    <recommendedName>
        <fullName evidence="4">F-box family protein</fullName>
    </recommendedName>
</protein>
<evidence type="ECO:0000313" key="2">
    <source>
        <dbReference type="EnsemblPlants" id="QL04p052597:mrna:CDS:1"/>
    </source>
</evidence>
<dbReference type="OrthoDB" id="1899182at2759"/>
<evidence type="ECO:0000256" key="1">
    <source>
        <dbReference type="SAM" id="MobiDB-lite"/>
    </source>
</evidence>
<dbReference type="RefSeq" id="XP_030966126.1">
    <property type="nucleotide sequence ID" value="XM_031110266.1"/>
</dbReference>
<dbReference type="AlphaFoldDB" id="A0A7N2LH94"/>
<dbReference type="OMA" id="IPRRWCA"/>
<dbReference type="Gene3D" id="2.120.10.80">
    <property type="entry name" value="Kelch-type beta propeller"/>
    <property type="match status" value="1"/>
</dbReference>
<accession>A0A7N2LH94</accession>